<dbReference type="Gene3D" id="2.60.40.10">
    <property type="entry name" value="Immunoglobulins"/>
    <property type="match status" value="4"/>
</dbReference>
<sequence>MLWIGANPAVGQAKLYGLTSEGGTSNKGVIIAYDPANGNSTRLYDFNGTDGANPNGSLTEYNNKLYGMTFSGGANGVGVLFSYDPVTGTYLKLRDFTGTSGSTPGANPHGSLTVYGNKLYGMTRLGGASDAGVLFSYDPANDVYSPLTYFTFNQVVNGVLQGDGTNPRGSLTLYNNQLYGMTFGGGNSSNSGVLFSYDPENGNYTRLHTFSGNDGFNPTNSVTVYNDKIYGMTNGGGSNNAGTLFVYDPATSSFSTLYNFNNSSTGGFPYGQLTVYNNLLYGLTSQGGGGFGVLFSFNPADNTYSGLRTFTNLNSNGTTPSGSLTLYNNLLYGMNQEDGSFGKGTAFSFNPSNNAYTRIIDFAGASNGGRPLYGQFLVFNACALSATATVSSGTACVGSAVSLSAVVTGNSGSPGFAWQGPGSVNLSQPATTSAVSATLSQSGVQTFTVTVTSGGCSTSAAVSVTASMPPSPTVTNTPAQLTACEGTAVSLSATAASGQVEFSTDAGFSNPTVGSPVSTPASAGSYVYYVRTIDQGCVSPAVSVTATVYANPVLSLTNNGPLTCAQTSVTLTATAGLAAYSFSAGATPVSGMPNQATVSTPGLYSVTATNSAGCITGTTTSVTSNTAAPTASLAKSGDLSCTTPSVVLTASPADAAGYVFAGPGVVAQNPTSNTASVNQPGTYTVTVTANNNCSASATVTIGGSTSVAAPQITTQPASASSVCAGTNVSTGVTATGTNLQYQWYKDGHALPGQIAATLSLTDVQPGDAGSYSCVVTSLCGSASLSVTSGSFALSVKPATAITNPLPGSVTTCIGSPYTVAVGAVGSNLQYQWFKDGKRITGQTTATLTIAGVQARDAGTYSCSITGDCSSSALSTTMVLSTAQPTAITTQPPGGLAVCPGGTATATVKATGTSLQYQWYMNGMLVQGQTTATLNLVNVQAADAGSYSCVVSGFCGNVTSTAFVLTVNPATAILTQPASASVVGPGSTVVVSVSATGSNVKYQWYKDGSKIGGQTSTTLKLSNVKVSASGSYSCVVTGDCGSVTSTAFALTVSNSAPVVMADPTPARIGISYAEVSAPLQIEVYPNPATTSSVSVQIQGAAQKPVRLQLLDTKGRIVSEQMLEVQSQQHTERLDIGNVPAGLLLLRVSTPEQSQTKKIIKP</sequence>
<dbReference type="InterPro" id="IPR026444">
    <property type="entry name" value="Secre_tail"/>
</dbReference>
<evidence type="ECO:0000256" key="2">
    <source>
        <dbReference type="ARBA" id="ARBA00023157"/>
    </source>
</evidence>
<dbReference type="InterPro" id="IPR015915">
    <property type="entry name" value="Kelch-typ_b-propeller"/>
</dbReference>
<keyword evidence="2" id="KW-1015">Disulfide bond</keyword>
<keyword evidence="5" id="KW-1185">Reference proteome</keyword>
<keyword evidence="1" id="KW-0677">Repeat</keyword>
<dbReference type="InterPro" id="IPR013783">
    <property type="entry name" value="Ig-like_fold"/>
</dbReference>
<dbReference type="SMART" id="SM00408">
    <property type="entry name" value="IGc2"/>
    <property type="match status" value="3"/>
</dbReference>
<dbReference type="Gene3D" id="2.120.10.80">
    <property type="entry name" value="Kelch-type beta propeller"/>
    <property type="match status" value="1"/>
</dbReference>
<evidence type="ECO:0000313" key="5">
    <source>
        <dbReference type="Proteomes" id="UP001500936"/>
    </source>
</evidence>
<organism evidence="4 5">
    <name type="scientific">Nibrella viscosa</name>
    <dbReference type="NCBI Taxonomy" id="1084524"/>
    <lineage>
        <taxon>Bacteria</taxon>
        <taxon>Pseudomonadati</taxon>
        <taxon>Bacteroidota</taxon>
        <taxon>Cytophagia</taxon>
        <taxon>Cytophagales</taxon>
        <taxon>Spirosomataceae</taxon>
        <taxon>Nibrella</taxon>
    </lineage>
</organism>
<evidence type="ECO:0000259" key="3">
    <source>
        <dbReference type="PROSITE" id="PS50835"/>
    </source>
</evidence>
<dbReference type="InterPro" id="IPR003599">
    <property type="entry name" value="Ig_sub"/>
</dbReference>
<gene>
    <name evidence="4" type="ORF">GCM10023187_14450</name>
</gene>
<evidence type="ECO:0000256" key="1">
    <source>
        <dbReference type="ARBA" id="ARBA00022737"/>
    </source>
</evidence>
<dbReference type="InterPro" id="IPR036179">
    <property type="entry name" value="Ig-like_dom_sf"/>
</dbReference>
<dbReference type="Pfam" id="PF18962">
    <property type="entry name" value="Por_Secre_tail"/>
    <property type="match status" value="1"/>
</dbReference>
<dbReference type="Pfam" id="PF13927">
    <property type="entry name" value="Ig_3"/>
    <property type="match status" value="2"/>
</dbReference>
<proteinExistence type="predicted"/>
<dbReference type="SMART" id="SM00409">
    <property type="entry name" value="IG"/>
    <property type="match status" value="4"/>
</dbReference>
<feature type="domain" description="Ig-like" evidence="3">
    <location>
        <begin position="884"/>
        <end position="965"/>
    </location>
</feature>
<dbReference type="PANTHER" id="PTHR44170:SF54">
    <property type="entry name" value="FI24025P1"/>
    <property type="match status" value="1"/>
</dbReference>
<protein>
    <recommendedName>
        <fullName evidence="3">Ig-like domain-containing protein</fullName>
    </recommendedName>
</protein>
<dbReference type="EMBL" id="BAABHB010000002">
    <property type="protein sequence ID" value="GAA4400860.1"/>
    <property type="molecule type" value="Genomic_DNA"/>
</dbReference>
<feature type="domain" description="Ig-like" evidence="3">
    <location>
        <begin position="968"/>
        <end position="1052"/>
    </location>
</feature>
<dbReference type="InterPro" id="IPR022519">
    <property type="entry name" value="Gloeo/Verruco_rpt"/>
</dbReference>
<dbReference type="PROSITE" id="PS50835">
    <property type="entry name" value="IG_LIKE"/>
    <property type="match status" value="4"/>
</dbReference>
<dbReference type="InterPro" id="IPR007110">
    <property type="entry name" value="Ig-like_dom"/>
</dbReference>
<dbReference type="NCBIfam" id="TIGR04183">
    <property type="entry name" value="Por_Secre_tail"/>
    <property type="match status" value="1"/>
</dbReference>
<dbReference type="SUPFAM" id="SSF117281">
    <property type="entry name" value="Kelch motif"/>
    <property type="match status" value="1"/>
</dbReference>
<comment type="caution">
    <text evidence="4">The sequence shown here is derived from an EMBL/GenBank/DDBJ whole genome shotgun (WGS) entry which is preliminary data.</text>
</comment>
<dbReference type="SUPFAM" id="SSF48726">
    <property type="entry name" value="Immunoglobulin"/>
    <property type="match status" value="4"/>
</dbReference>
<evidence type="ECO:0000313" key="4">
    <source>
        <dbReference type="EMBL" id="GAA4400860.1"/>
    </source>
</evidence>
<dbReference type="PANTHER" id="PTHR44170">
    <property type="entry name" value="PROTEIN SIDEKICK"/>
    <property type="match status" value="1"/>
</dbReference>
<dbReference type="CDD" id="cd00096">
    <property type="entry name" value="Ig"/>
    <property type="match status" value="3"/>
</dbReference>
<reference evidence="5" key="1">
    <citation type="journal article" date="2019" name="Int. J. Syst. Evol. Microbiol.">
        <title>The Global Catalogue of Microorganisms (GCM) 10K type strain sequencing project: providing services to taxonomists for standard genome sequencing and annotation.</title>
        <authorList>
            <consortium name="The Broad Institute Genomics Platform"/>
            <consortium name="The Broad Institute Genome Sequencing Center for Infectious Disease"/>
            <person name="Wu L."/>
            <person name="Ma J."/>
        </authorList>
    </citation>
    <scope>NUCLEOTIDE SEQUENCE [LARGE SCALE GENOMIC DNA]</scope>
    <source>
        <strain evidence="5">JCM 17925</strain>
    </source>
</reference>
<name>A0ABP8K5A7_9BACT</name>
<feature type="domain" description="Ig-like" evidence="3">
    <location>
        <begin position="710"/>
        <end position="785"/>
    </location>
</feature>
<dbReference type="InterPro" id="IPR003598">
    <property type="entry name" value="Ig_sub2"/>
</dbReference>
<dbReference type="NCBIfam" id="TIGR03803">
    <property type="entry name" value="Gloeo_Verruco"/>
    <property type="match status" value="6"/>
</dbReference>
<accession>A0ABP8K5A7</accession>
<feature type="domain" description="Ig-like" evidence="3">
    <location>
        <begin position="797"/>
        <end position="880"/>
    </location>
</feature>
<dbReference type="Proteomes" id="UP001500936">
    <property type="component" value="Unassembled WGS sequence"/>
</dbReference>